<keyword evidence="9" id="KW-0289">Folate biosynthesis</keyword>
<protein>
    <recommendedName>
        <fullName evidence="4">2-amino-4-hydroxy-6-hydroxymethyldihydropteridine pyrophosphokinase</fullName>
        <ecNumber evidence="3">2.7.6.3</ecNumber>
    </recommendedName>
    <alternativeName>
        <fullName evidence="11">6-hydroxymethyl-7,8-dihydropterin pyrophosphokinase</fullName>
    </alternativeName>
    <alternativeName>
        <fullName evidence="12">7,8-dihydro-6-hydroxymethylpterin-pyrophosphokinase</fullName>
    </alternativeName>
</protein>
<comment type="caution">
    <text evidence="14">The sequence shown here is derived from an EMBL/GenBank/DDBJ whole genome shotgun (WGS) entry which is preliminary data.</text>
</comment>
<dbReference type="GO" id="GO:0003848">
    <property type="term" value="F:2-amino-4-hydroxy-6-hydroxymethyldihydropteridine diphosphokinase activity"/>
    <property type="evidence" value="ECO:0007669"/>
    <property type="project" value="UniProtKB-EC"/>
</dbReference>
<dbReference type="GO" id="GO:0046654">
    <property type="term" value="P:tetrahydrofolate biosynthetic process"/>
    <property type="evidence" value="ECO:0007669"/>
    <property type="project" value="UniProtKB-UniPathway"/>
</dbReference>
<dbReference type="Proteomes" id="UP000189739">
    <property type="component" value="Unassembled WGS sequence"/>
</dbReference>
<evidence type="ECO:0000256" key="10">
    <source>
        <dbReference type="ARBA" id="ARBA00029409"/>
    </source>
</evidence>
<evidence type="ECO:0000259" key="13">
    <source>
        <dbReference type="PROSITE" id="PS00794"/>
    </source>
</evidence>
<evidence type="ECO:0000256" key="7">
    <source>
        <dbReference type="ARBA" id="ARBA00022777"/>
    </source>
</evidence>
<feature type="domain" description="7,8-dihydro-6-hydroxymethylpterin-pyrophosphokinase" evidence="13">
    <location>
        <begin position="87"/>
        <end position="98"/>
    </location>
</feature>
<keyword evidence="7 14" id="KW-0418">Kinase</keyword>
<dbReference type="PANTHER" id="PTHR43071">
    <property type="entry name" value="2-AMINO-4-HYDROXY-6-HYDROXYMETHYLDIHYDROPTERIDINE PYROPHOSPHOKINASE"/>
    <property type="match status" value="1"/>
</dbReference>
<dbReference type="InterPro" id="IPR035907">
    <property type="entry name" value="Hppk_sf"/>
</dbReference>
<dbReference type="InterPro" id="IPR000550">
    <property type="entry name" value="Hppk"/>
</dbReference>
<evidence type="ECO:0000256" key="12">
    <source>
        <dbReference type="ARBA" id="ARBA00033413"/>
    </source>
</evidence>
<dbReference type="SUPFAM" id="SSF55083">
    <property type="entry name" value="6-hydroxymethyl-7,8-dihydropterin pyrophosphokinase, HPPK"/>
    <property type="match status" value="1"/>
</dbReference>
<evidence type="ECO:0000256" key="9">
    <source>
        <dbReference type="ARBA" id="ARBA00022909"/>
    </source>
</evidence>
<evidence type="ECO:0000256" key="1">
    <source>
        <dbReference type="ARBA" id="ARBA00005051"/>
    </source>
</evidence>
<dbReference type="GO" id="GO:0016301">
    <property type="term" value="F:kinase activity"/>
    <property type="evidence" value="ECO:0007669"/>
    <property type="project" value="UniProtKB-KW"/>
</dbReference>
<dbReference type="UniPathway" id="UPA00077">
    <property type="reaction ID" value="UER00155"/>
</dbReference>
<keyword evidence="15" id="KW-1185">Reference proteome</keyword>
<dbReference type="STRING" id="1792845.BC343_18050"/>
<evidence type="ECO:0000256" key="4">
    <source>
        <dbReference type="ARBA" id="ARBA00016218"/>
    </source>
</evidence>
<comment type="similarity">
    <text evidence="2">Belongs to the HPPK family.</text>
</comment>
<reference evidence="14 15" key="1">
    <citation type="submission" date="2016-07" db="EMBL/GenBank/DDBJ databases">
        <title>Genomic analysis of zinc-resistant bacterium Mucilaginibacter pedocola TBZ30.</title>
        <authorList>
            <person name="Huang J."/>
            <person name="Tang J."/>
        </authorList>
    </citation>
    <scope>NUCLEOTIDE SEQUENCE [LARGE SCALE GENOMIC DNA]</scope>
    <source>
        <strain evidence="14 15">TBZ30</strain>
    </source>
</reference>
<accession>A0A1S9P7F1</accession>
<evidence type="ECO:0000313" key="15">
    <source>
        <dbReference type="Proteomes" id="UP000189739"/>
    </source>
</evidence>
<comment type="pathway">
    <text evidence="1">Cofactor biosynthesis; tetrahydrofolate biosynthesis; 2-amino-4-hydroxy-6-hydroxymethyl-7,8-dihydropteridine diphosphate from 7,8-dihydroneopterin triphosphate: step 4/4.</text>
</comment>
<dbReference type="CDD" id="cd00483">
    <property type="entry name" value="HPPK"/>
    <property type="match status" value="1"/>
</dbReference>
<dbReference type="GO" id="GO:0005524">
    <property type="term" value="F:ATP binding"/>
    <property type="evidence" value="ECO:0007669"/>
    <property type="project" value="UniProtKB-KW"/>
</dbReference>
<evidence type="ECO:0000256" key="11">
    <source>
        <dbReference type="ARBA" id="ARBA00029766"/>
    </source>
</evidence>
<proteinExistence type="inferred from homology"/>
<evidence type="ECO:0000313" key="14">
    <source>
        <dbReference type="EMBL" id="OOQ56881.1"/>
    </source>
</evidence>
<dbReference type="PROSITE" id="PS00794">
    <property type="entry name" value="HPPK"/>
    <property type="match status" value="1"/>
</dbReference>
<dbReference type="NCBIfam" id="TIGR01498">
    <property type="entry name" value="folK"/>
    <property type="match status" value="1"/>
</dbReference>
<evidence type="ECO:0000256" key="6">
    <source>
        <dbReference type="ARBA" id="ARBA00022741"/>
    </source>
</evidence>
<dbReference type="OrthoDB" id="9808041at2"/>
<gene>
    <name evidence="14" type="ORF">BC343_18050</name>
</gene>
<dbReference type="AlphaFoldDB" id="A0A1S9P7F1"/>
<dbReference type="Pfam" id="PF01288">
    <property type="entry name" value="HPPK"/>
    <property type="match status" value="1"/>
</dbReference>
<sequence length="161" mass="18446">MITVFLLLGTNLGNRQMFLQQAIESIEKQIAPVQQVSSIYETQSWGKTDEPDYLNQVVMLQTNMPARQVLTTILDIEAQMGRKREVKWGARTIDIDILFYGSEVIEEEGLVVPHPQLQNRRFTLEPLAEIAPAFVHPLLNENILTLKNELKDSLIVKKLYI</sequence>
<evidence type="ECO:0000256" key="2">
    <source>
        <dbReference type="ARBA" id="ARBA00005810"/>
    </source>
</evidence>
<keyword evidence="6" id="KW-0547">Nucleotide-binding</keyword>
<evidence type="ECO:0000256" key="8">
    <source>
        <dbReference type="ARBA" id="ARBA00022840"/>
    </source>
</evidence>
<evidence type="ECO:0000256" key="3">
    <source>
        <dbReference type="ARBA" id="ARBA00013253"/>
    </source>
</evidence>
<evidence type="ECO:0000256" key="5">
    <source>
        <dbReference type="ARBA" id="ARBA00022679"/>
    </source>
</evidence>
<dbReference type="RefSeq" id="WP_078351297.1">
    <property type="nucleotide sequence ID" value="NZ_MBTF01000038.1"/>
</dbReference>
<dbReference type="PANTHER" id="PTHR43071:SF1">
    <property type="entry name" value="2-AMINO-4-HYDROXY-6-HYDROXYMETHYLDIHYDROPTERIDINE PYROPHOSPHOKINASE"/>
    <property type="match status" value="1"/>
</dbReference>
<dbReference type="EMBL" id="MBTF01000038">
    <property type="protein sequence ID" value="OOQ56881.1"/>
    <property type="molecule type" value="Genomic_DNA"/>
</dbReference>
<dbReference type="Gene3D" id="3.30.70.560">
    <property type="entry name" value="7,8-Dihydro-6-hydroxymethylpterin-pyrophosphokinase HPPK"/>
    <property type="match status" value="1"/>
</dbReference>
<keyword evidence="8" id="KW-0067">ATP-binding</keyword>
<organism evidence="14 15">
    <name type="scientific">Mucilaginibacter pedocola</name>
    <dbReference type="NCBI Taxonomy" id="1792845"/>
    <lineage>
        <taxon>Bacteria</taxon>
        <taxon>Pseudomonadati</taxon>
        <taxon>Bacteroidota</taxon>
        <taxon>Sphingobacteriia</taxon>
        <taxon>Sphingobacteriales</taxon>
        <taxon>Sphingobacteriaceae</taxon>
        <taxon>Mucilaginibacter</taxon>
    </lineage>
</organism>
<comment type="function">
    <text evidence="10">Catalyzes the transfer of pyrophosphate from adenosine triphosphate (ATP) to 6-hydroxymethyl-7,8-dihydropterin, an enzymatic step in folate biosynthesis pathway.</text>
</comment>
<dbReference type="GO" id="GO:0046656">
    <property type="term" value="P:folic acid biosynthetic process"/>
    <property type="evidence" value="ECO:0007669"/>
    <property type="project" value="UniProtKB-KW"/>
</dbReference>
<name>A0A1S9P7F1_9SPHI</name>
<dbReference type="EC" id="2.7.6.3" evidence="3"/>
<keyword evidence="5" id="KW-0808">Transferase</keyword>